<keyword evidence="4" id="KW-1185">Reference proteome</keyword>
<dbReference type="Pfam" id="PF18545">
    <property type="entry name" value="HalOD1"/>
    <property type="match status" value="1"/>
</dbReference>
<reference evidence="3 4" key="1">
    <citation type="journal article" date="2019" name="Int. J. Syst. Evol. Microbiol.">
        <title>The Global Catalogue of Microorganisms (GCM) 10K type strain sequencing project: providing services to taxonomists for standard genome sequencing and annotation.</title>
        <authorList>
            <consortium name="The Broad Institute Genomics Platform"/>
            <consortium name="The Broad Institute Genome Sequencing Center for Infectious Disease"/>
            <person name="Wu L."/>
            <person name="Ma J."/>
        </authorList>
    </citation>
    <scope>NUCLEOTIDE SEQUENCE [LARGE SCALE GENOMIC DNA]</scope>
    <source>
        <strain evidence="3 4">CGMCC 1.12563</strain>
    </source>
</reference>
<sequence>MTHQSPIYPSENLRQNDDSDVQVSFDPTTESTCERVVLTVADHLDSDPMRLPLLYDVVDPDALDALFDDACSEGGFDTNCSVSFTYANHLVNVYSAGYLTLTATDEPSGPVETVAA</sequence>
<evidence type="ECO:0000313" key="3">
    <source>
        <dbReference type="EMBL" id="MFD1515520.1"/>
    </source>
</evidence>
<proteinExistence type="predicted"/>
<dbReference type="EMBL" id="JBHUDC010000008">
    <property type="protein sequence ID" value="MFD1515520.1"/>
    <property type="molecule type" value="Genomic_DNA"/>
</dbReference>
<protein>
    <submittedName>
        <fullName evidence="3">HalOD1 output domain-containing protein</fullName>
    </submittedName>
</protein>
<dbReference type="RefSeq" id="WP_250875434.1">
    <property type="nucleotide sequence ID" value="NZ_JALXFV010000008.1"/>
</dbReference>
<dbReference type="InterPro" id="IPR040624">
    <property type="entry name" value="HalOD1"/>
</dbReference>
<dbReference type="Proteomes" id="UP001597187">
    <property type="component" value="Unassembled WGS sequence"/>
</dbReference>
<feature type="domain" description="Halobacterial output" evidence="2">
    <location>
        <begin position="29"/>
        <end position="100"/>
    </location>
</feature>
<dbReference type="AlphaFoldDB" id="A0ABD6B006"/>
<accession>A0ABD6B006</accession>
<evidence type="ECO:0000313" key="4">
    <source>
        <dbReference type="Proteomes" id="UP001597187"/>
    </source>
</evidence>
<feature type="region of interest" description="Disordered" evidence="1">
    <location>
        <begin position="1"/>
        <end position="25"/>
    </location>
</feature>
<evidence type="ECO:0000256" key="1">
    <source>
        <dbReference type="SAM" id="MobiDB-lite"/>
    </source>
</evidence>
<comment type="caution">
    <text evidence="3">The sequence shown here is derived from an EMBL/GenBank/DDBJ whole genome shotgun (WGS) entry which is preliminary data.</text>
</comment>
<evidence type="ECO:0000259" key="2">
    <source>
        <dbReference type="Pfam" id="PF18545"/>
    </source>
</evidence>
<name>A0ABD6B006_9EURY</name>
<organism evidence="3 4">
    <name type="scientific">Halomarina rubra</name>
    <dbReference type="NCBI Taxonomy" id="2071873"/>
    <lineage>
        <taxon>Archaea</taxon>
        <taxon>Methanobacteriati</taxon>
        <taxon>Methanobacteriota</taxon>
        <taxon>Stenosarchaea group</taxon>
        <taxon>Halobacteria</taxon>
        <taxon>Halobacteriales</taxon>
        <taxon>Natronomonadaceae</taxon>
        <taxon>Halomarina</taxon>
    </lineage>
</organism>
<gene>
    <name evidence="3" type="ORF">ACFSBT_19760</name>
</gene>